<dbReference type="EMBL" id="JACSDY010000007">
    <property type="protein sequence ID" value="KAF7423714.1"/>
    <property type="molecule type" value="Genomic_DNA"/>
</dbReference>
<evidence type="ECO:0000256" key="1">
    <source>
        <dbReference type="SAM" id="MobiDB-lite"/>
    </source>
</evidence>
<reference evidence="2" key="1">
    <citation type="journal article" date="2020" name="G3 (Bethesda)">
        <title>High-Quality Assemblies for Three Invasive Social Wasps from the &lt;i&gt;Vespula&lt;/i&gt; Genus.</title>
        <authorList>
            <person name="Harrop T.W.R."/>
            <person name="Guhlin J."/>
            <person name="McLaughlin G.M."/>
            <person name="Permina E."/>
            <person name="Stockwell P."/>
            <person name="Gilligan J."/>
            <person name="Le Lec M.F."/>
            <person name="Gruber M.A.M."/>
            <person name="Quinn O."/>
            <person name="Lovegrove M."/>
            <person name="Duncan E.J."/>
            <person name="Remnant E.J."/>
            <person name="Van Eeckhoven J."/>
            <person name="Graham B."/>
            <person name="Knapp R.A."/>
            <person name="Langford K.W."/>
            <person name="Kronenberg Z."/>
            <person name="Press M.O."/>
            <person name="Eacker S.M."/>
            <person name="Wilson-Rankin E.E."/>
            <person name="Purcell J."/>
            <person name="Lester P.J."/>
            <person name="Dearden P.K."/>
        </authorList>
    </citation>
    <scope>NUCLEOTIDE SEQUENCE</scope>
    <source>
        <strain evidence="2">Volc-1</strain>
    </source>
</reference>
<name>A0A834P130_VESPE</name>
<dbReference type="AlphaFoldDB" id="A0A834P130"/>
<feature type="compositionally biased region" description="Basic and acidic residues" evidence="1">
    <location>
        <begin position="1"/>
        <end position="16"/>
    </location>
</feature>
<evidence type="ECO:0000313" key="2">
    <source>
        <dbReference type="EMBL" id="KAF7423714.1"/>
    </source>
</evidence>
<sequence length="138" mass="15279">MPRTDDRKRRPLTREDDSNDGSSSICNSSSSSDGMDGGGSRKESCSCSRFNVARAPDLTEILMHVVDNMLGGSDDSLVVVVVVCSRGYIFVRSDIAALHTSYYTLIHVHRKIMREVGSRALDTRSYHCTIGLCQEIYL</sequence>
<gene>
    <name evidence="2" type="ORF">H0235_008997</name>
</gene>
<evidence type="ECO:0000313" key="3">
    <source>
        <dbReference type="Proteomes" id="UP000600918"/>
    </source>
</evidence>
<protein>
    <submittedName>
        <fullName evidence="2">Uncharacterized protein</fullName>
    </submittedName>
</protein>
<keyword evidence="3" id="KW-1185">Reference proteome</keyword>
<accession>A0A834P130</accession>
<feature type="region of interest" description="Disordered" evidence="1">
    <location>
        <begin position="1"/>
        <end position="45"/>
    </location>
</feature>
<organism evidence="2 3">
    <name type="scientific">Vespula pensylvanica</name>
    <name type="common">Western yellow jacket</name>
    <name type="synonym">Wasp</name>
    <dbReference type="NCBI Taxonomy" id="30213"/>
    <lineage>
        <taxon>Eukaryota</taxon>
        <taxon>Metazoa</taxon>
        <taxon>Ecdysozoa</taxon>
        <taxon>Arthropoda</taxon>
        <taxon>Hexapoda</taxon>
        <taxon>Insecta</taxon>
        <taxon>Pterygota</taxon>
        <taxon>Neoptera</taxon>
        <taxon>Endopterygota</taxon>
        <taxon>Hymenoptera</taxon>
        <taxon>Apocrita</taxon>
        <taxon>Aculeata</taxon>
        <taxon>Vespoidea</taxon>
        <taxon>Vespidae</taxon>
        <taxon>Vespinae</taxon>
        <taxon>Vespula</taxon>
    </lineage>
</organism>
<comment type="caution">
    <text evidence="2">The sequence shown here is derived from an EMBL/GenBank/DDBJ whole genome shotgun (WGS) entry which is preliminary data.</text>
</comment>
<dbReference type="Proteomes" id="UP000600918">
    <property type="component" value="Unassembled WGS sequence"/>
</dbReference>
<feature type="compositionally biased region" description="Low complexity" evidence="1">
    <location>
        <begin position="20"/>
        <end position="34"/>
    </location>
</feature>
<proteinExistence type="predicted"/>